<dbReference type="AlphaFoldDB" id="A0A7S2NWT2"/>
<evidence type="ECO:0000313" key="2">
    <source>
        <dbReference type="EMBL" id="CAD9563775.1"/>
    </source>
</evidence>
<protein>
    <submittedName>
        <fullName evidence="2">Uncharacterized protein</fullName>
    </submittedName>
</protein>
<feature type="region of interest" description="Disordered" evidence="1">
    <location>
        <begin position="129"/>
        <end position="150"/>
    </location>
</feature>
<feature type="region of interest" description="Disordered" evidence="1">
    <location>
        <begin position="1"/>
        <end position="20"/>
    </location>
</feature>
<accession>A0A7S2NWT2</accession>
<reference evidence="2" key="1">
    <citation type="submission" date="2021-01" db="EMBL/GenBank/DDBJ databases">
        <authorList>
            <person name="Corre E."/>
            <person name="Pelletier E."/>
            <person name="Niang G."/>
            <person name="Scheremetjew M."/>
            <person name="Finn R."/>
            <person name="Kale V."/>
            <person name="Holt S."/>
            <person name="Cochrane G."/>
            <person name="Meng A."/>
            <person name="Brown T."/>
            <person name="Cohen L."/>
        </authorList>
    </citation>
    <scope>NUCLEOTIDE SEQUENCE</scope>
    <source>
        <strain evidence="2">B650</strain>
    </source>
</reference>
<sequence>MSTRPVQGNMAPPQPCYTSVPPRVVSDSSSSNMSISAPYFFESNNNKDAAVEKYEVLSDISADDHQHIFMEEDEEPPVVVLSRTQVVGVGGNNCNNNPDEVFSLSFALPPKEKSSASSACMSVDEVLPTDPPLQTRNHHHHHARPSSNEQQLEVLVHPVTPTYERKKHLFQDQHQHQHQCCEHHEDHTKCVFRCCHGSSAAPAQCPAQVPLPSFGSNASYTRNHYDDHNRRNCSDKDQAIYETKTTDFPVAPRVSRTTFSNVRRLSKSSRSRIREDYYYSSSNSHASTSIPRCVYVTSDVGSHHHGSASRHRRTMSSSTCVSISTMENIDDEGWDANKRRMFFDQQRREQAKSVVAQEIRYYVGQLSPFPKRKLNRNVELKRCNGCLA</sequence>
<evidence type="ECO:0000256" key="1">
    <source>
        <dbReference type="SAM" id="MobiDB-lite"/>
    </source>
</evidence>
<name>A0A7S2NWT2_9STRA</name>
<dbReference type="EMBL" id="HBGY01006771">
    <property type="protein sequence ID" value="CAD9563775.1"/>
    <property type="molecule type" value="Transcribed_RNA"/>
</dbReference>
<gene>
    <name evidence="2" type="ORF">LDAN0321_LOCUS4158</name>
</gene>
<organism evidence="2">
    <name type="scientific">Leptocylindrus danicus</name>
    <dbReference type="NCBI Taxonomy" id="163516"/>
    <lineage>
        <taxon>Eukaryota</taxon>
        <taxon>Sar</taxon>
        <taxon>Stramenopiles</taxon>
        <taxon>Ochrophyta</taxon>
        <taxon>Bacillariophyta</taxon>
        <taxon>Coscinodiscophyceae</taxon>
        <taxon>Chaetocerotophycidae</taxon>
        <taxon>Leptocylindrales</taxon>
        <taxon>Leptocylindraceae</taxon>
        <taxon>Leptocylindrus</taxon>
    </lineage>
</organism>
<proteinExistence type="predicted"/>